<dbReference type="PROSITE" id="PS50305">
    <property type="entry name" value="SIRTUIN"/>
    <property type="match status" value="1"/>
</dbReference>
<keyword evidence="4" id="KW-0520">NAD</keyword>
<reference evidence="9" key="1">
    <citation type="journal article" date="2020" name="New Phytol.">
        <title>Comparative genomics reveals dynamic genome evolution in host specialist ectomycorrhizal fungi.</title>
        <authorList>
            <person name="Lofgren L.A."/>
            <person name="Nguyen N.H."/>
            <person name="Vilgalys R."/>
            <person name="Ruytinx J."/>
            <person name="Liao H.L."/>
            <person name="Branco S."/>
            <person name="Kuo A."/>
            <person name="LaButti K."/>
            <person name="Lipzen A."/>
            <person name="Andreopoulos W."/>
            <person name="Pangilinan J."/>
            <person name="Riley R."/>
            <person name="Hundley H."/>
            <person name="Na H."/>
            <person name="Barry K."/>
            <person name="Grigoriev I.V."/>
            <person name="Stajich J.E."/>
            <person name="Kennedy P.G."/>
        </authorList>
    </citation>
    <scope>NUCLEOTIDE SEQUENCE</scope>
    <source>
        <strain evidence="9">MN1</strain>
    </source>
</reference>
<feature type="domain" description="Deacetylase sirtuin-type" evidence="8">
    <location>
        <begin position="13"/>
        <end position="360"/>
    </location>
</feature>
<feature type="binding site" evidence="6">
    <location>
        <position position="200"/>
    </location>
    <ligand>
        <name>Zn(2+)</name>
        <dbReference type="ChEBI" id="CHEBI:29105"/>
    </ligand>
</feature>
<evidence type="ECO:0000259" key="8">
    <source>
        <dbReference type="PROSITE" id="PS50305"/>
    </source>
</evidence>
<dbReference type="Gene3D" id="3.40.50.1220">
    <property type="entry name" value="TPP-binding domain"/>
    <property type="match status" value="1"/>
</dbReference>
<evidence type="ECO:0000256" key="3">
    <source>
        <dbReference type="ARBA" id="ARBA00022679"/>
    </source>
</evidence>
<keyword evidence="10" id="KW-1185">Reference proteome</keyword>
<dbReference type="PANTHER" id="PTHR11085:SF8">
    <property type="entry name" value="NAD-DEPENDENT HISTONE DEACETYLASE HST3"/>
    <property type="match status" value="1"/>
</dbReference>
<dbReference type="InterPro" id="IPR003000">
    <property type="entry name" value="Sirtuin"/>
</dbReference>
<name>A0A9P7E784_9AGAM</name>
<evidence type="ECO:0000256" key="2">
    <source>
        <dbReference type="ARBA" id="ARBA00006924"/>
    </source>
</evidence>
<dbReference type="Gene3D" id="3.30.1600.10">
    <property type="entry name" value="SIR2/SIRT2 'Small Domain"/>
    <property type="match status" value="1"/>
</dbReference>
<dbReference type="GO" id="GO:0005634">
    <property type="term" value="C:nucleus"/>
    <property type="evidence" value="ECO:0007669"/>
    <property type="project" value="TreeGrafter"/>
</dbReference>
<keyword evidence="6" id="KW-0862">Zinc</keyword>
<dbReference type="InterPro" id="IPR026591">
    <property type="entry name" value="Sirtuin_cat_small_dom_sf"/>
</dbReference>
<accession>A0A9P7E784</accession>
<dbReference type="GO" id="GO:0070403">
    <property type="term" value="F:NAD+ binding"/>
    <property type="evidence" value="ECO:0007669"/>
    <property type="project" value="InterPro"/>
</dbReference>
<comment type="similarity">
    <text evidence="2">Belongs to the sirtuin family. Class I subfamily.</text>
</comment>
<evidence type="ECO:0000256" key="7">
    <source>
        <dbReference type="SAM" id="MobiDB-lite"/>
    </source>
</evidence>
<evidence type="ECO:0000313" key="10">
    <source>
        <dbReference type="Proteomes" id="UP000807769"/>
    </source>
</evidence>
<dbReference type="Pfam" id="PF02146">
    <property type="entry name" value="SIR2"/>
    <property type="match status" value="1"/>
</dbReference>
<protein>
    <submittedName>
        <fullName evidence="9">DHS-like NAD/FAD-binding domain-containing protein</fullName>
    </submittedName>
</protein>
<evidence type="ECO:0000256" key="6">
    <source>
        <dbReference type="PROSITE-ProRule" id="PRU00236"/>
    </source>
</evidence>
<keyword evidence="6" id="KW-0479">Metal-binding</keyword>
<dbReference type="OrthoDB" id="2919105at2759"/>
<feature type="active site" description="Proton acceptor" evidence="6">
    <location>
        <position position="167"/>
    </location>
</feature>
<evidence type="ECO:0000256" key="1">
    <source>
        <dbReference type="ARBA" id="ARBA00004173"/>
    </source>
</evidence>
<dbReference type="InterPro" id="IPR026590">
    <property type="entry name" value="Ssirtuin_cat_dom"/>
</dbReference>
<feature type="compositionally biased region" description="Low complexity" evidence="7">
    <location>
        <begin position="396"/>
        <end position="408"/>
    </location>
</feature>
<organism evidence="9 10">
    <name type="scientific">Suillus subaureus</name>
    <dbReference type="NCBI Taxonomy" id="48587"/>
    <lineage>
        <taxon>Eukaryota</taxon>
        <taxon>Fungi</taxon>
        <taxon>Dikarya</taxon>
        <taxon>Basidiomycota</taxon>
        <taxon>Agaricomycotina</taxon>
        <taxon>Agaricomycetes</taxon>
        <taxon>Agaricomycetidae</taxon>
        <taxon>Boletales</taxon>
        <taxon>Suillineae</taxon>
        <taxon>Suillaceae</taxon>
        <taxon>Suillus</taxon>
    </lineage>
</organism>
<feature type="binding site" evidence="6">
    <location>
        <position position="178"/>
    </location>
    <ligand>
        <name>Zn(2+)</name>
        <dbReference type="ChEBI" id="CHEBI:29105"/>
    </ligand>
</feature>
<dbReference type="PANTHER" id="PTHR11085">
    <property type="entry name" value="NAD-DEPENDENT PROTEIN DEACYLASE SIRTUIN-5, MITOCHONDRIAL-RELATED"/>
    <property type="match status" value="1"/>
</dbReference>
<dbReference type="SUPFAM" id="SSF52467">
    <property type="entry name" value="DHS-like NAD/FAD-binding domain"/>
    <property type="match status" value="1"/>
</dbReference>
<evidence type="ECO:0000256" key="4">
    <source>
        <dbReference type="ARBA" id="ARBA00023027"/>
    </source>
</evidence>
<evidence type="ECO:0000256" key="5">
    <source>
        <dbReference type="ARBA" id="ARBA00023128"/>
    </source>
</evidence>
<feature type="region of interest" description="Disordered" evidence="7">
    <location>
        <begin position="387"/>
        <end position="427"/>
    </location>
</feature>
<keyword evidence="5" id="KW-0496">Mitochondrion</keyword>
<dbReference type="EMBL" id="JABBWG010000024">
    <property type="protein sequence ID" value="KAG1813256.1"/>
    <property type="molecule type" value="Genomic_DNA"/>
</dbReference>
<dbReference type="GO" id="GO:0046872">
    <property type="term" value="F:metal ion binding"/>
    <property type="evidence" value="ECO:0007669"/>
    <property type="project" value="UniProtKB-KW"/>
</dbReference>
<evidence type="ECO:0000313" key="9">
    <source>
        <dbReference type="EMBL" id="KAG1813256.1"/>
    </source>
</evidence>
<comment type="subcellular location">
    <subcellularLocation>
        <location evidence="1">Mitochondrion</location>
    </subcellularLocation>
</comment>
<comment type="caution">
    <text evidence="9">The sequence shown here is derived from an EMBL/GenBank/DDBJ whole genome shotgun (WGS) entry which is preliminary data.</text>
</comment>
<dbReference type="InterPro" id="IPR029035">
    <property type="entry name" value="DHS-like_NAD/FAD-binding_dom"/>
</dbReference>
<dbReference type="GO" id="GO:0017136">
    <property type="term" value="F:histone deacetylase activity, NAD-dependent"/>
    <property type="evidence" value="ECO:0007669"/>
    <property type="project" value="TreeGrafter"/>
</dbReference>
<gene>
    <name evidence="9" type="ORF">BJ212DRAFT_422213</name>
</gene>
<dbReference type="Proteomes" id="UP000807769">
    <property type="component" value="Unassembled WGS sequence"/>
</dbReference>
<dbReference type="AlphaFoldDB" id="A0A9P7E784"/>
<proteinExistence type="inferred from homology"/>
<feature type="binding site" evidence="6">
    <location>
        <position position="203"/>
    </location>
    <ligand>
        <name>Zn(2+)</name>
        <dbReference type="ChEBI" id="CHEBI:29105"/>
    </ligand>
</feature>
<dbReference type="GeneID" id="64637174"/>
<sequence length="513" mass="56301">MTISLQLDAVSGESSTRRALSDTSLAVAKSKKIVVVTGAGISCSCGIPDFRSSDGLYSLVKQRYPDIVLKGRDLFDASLFRDSASTSVFYTFISQLKRSIDAATPAPTHRFIQTLDSKHKLVRSYTQNIDGLEERIGLRGSSSQQAKTSGKKKSKLRVKEIRNVQLHGDIHRVRCTFCSAEMPCTEEHLHAFENGKAPNCPECISRSEARVARSARALKIGTLRPAIVLYDEPHPLGDDIGTIQTMDIARKPDMLIIMGTSLKVHGLKKLVKDFAKVVHATGTGTTPSGTPKVQKSWQGKVVFVNKTPPGSEWSDIIDYHVAGETDAWANKVLEDWKKMRPSDWEIQQTLDHIDESNGFKVVKDTATKTKGKGAPKRNLNVENVSLEDPFSSQPASPSKKLVSVPSSPSKRRQSASHYSDVESSPRKRRDIAKIADGMDRLDMSDKCILFADATNAAKNAGGDNLVVGKLQSPEAKVRRASAVVSKECKPRSRNAAKPRVEVWVEIGKRPNIS</sequence>
<keyword evidence="3" id="KW-0808">Transferase</keyword>
<dbReference type="InterPro" id="IPR050134">
    <property type="entry name" value="NAD-dep_sirtuin_deacylases"/>
</dbReference>
<dbReference type="GO" id="GO:0005739">
    <property type="term" value="C:mitochondrion"/>
    <property type="evidence" value="ECO:0007669"/>
    <property type="project" value="UniProtKB-SubCell"/>
</dbReference>
<dbReference type="RefSeq" id="XP_041191130.1">
    <property type="nucleotide sequence ID" value="XM_041343158.1"/>
</dbReference>
<feature type="binding site" evidence="6">
    <location>
        <position position="175"/>
    </location>
    <ligand>
        <name>Zn(2+)</name>
        <dbReference type="ChEBI" id="CHEBI:29105"/>
    </ligand>
</feature>